<dbReference type="PANTHER" id="PTHR42760:SF135">
    <property type="entry name" value="BLL7886 PROTEIN"/>
    <property type="match status" value="1"/>
</dbReference>
<comment type="caution">
    <text evidence="4">The sequence shown here is derived from an EMBL/GenBank/DDBJ whole genome shotgun (WGS) entry which is preliminary data.</text>
</comment>
<evidence type="ECO:0000256" key="1">
    <source>
        <dbReference type="ARBA" id="ARBA00006484"/>
    </source>
</evidence>
<dbReference type="AlphaFoldDB" id="A0A6P2C007"/>
<dbReference type="PANTHER" id="PTHR42760">
    <property type="entry name" value="SHORT-CHAIN DEHYDROGENASES/REDUCTASES FAMILY MEMBER"/>
    <property type="match status" value="1"/>
</dbReference>
<dbReference type="GO" id="GO:0030497">
    <property type="term" value="P:fatty acid elongation"/>
    <property type="evidence" value="ECO:0007669"/>
    <property type="project" value="TreeGrafter"/>
</dbReference>
<sequence length="258" mass="26279">MTTGFLEDLFSLDGRVAVVTGGSSGIGEAMATALALAGARVVIVARDPTRLSATCGALLDGGCTAAWVSADLADRAEVRRAASAAAAAFGEPDILVNCAGVNLRPPLPKLSEEDWDLMMAVNLTAPFLLGQRFGPGMAARGWGRIINVTSQQAQRAFGNSGGYGASKAGLAALTRSQSEAWAKSGVCVNSVCPGFVSTPLTTEVSSDPVRSAALAARTHAGRNGEPSDFAGVAVFLASQASEYITGQTIYADGGFSAF</sequence>
<keyword evidence="2" id="KW-0560">Oxidoreductase</keyword>
<dbReference type="EMBL" id="RPFW01000003">
    <property type="protein sequence ID" value="TVZ04480.1"/>
    <property type="molecule type" value="Genomic_DNA"/>
</dbReference>
<dbReference type="Proteomes" id="UP000460272">
    <property type="component" value="Unassembled WGS sequence"/>
</dbReference>
<evidence type="ECO:0000259" key="3">
    <source>
        <dbReference type="SMART" id="SM00822"/>
    </source>
</evidence>
<dbReference type="PRINTS" id="PR00080">
    <property type="entry name" value="SDRFAMILY"/>
</dbReference>
<dbReference type="PRINTS" id="PR00081">
    <property type="entry name" value="GDHRDH"/>
</dbReference>
<accession>A0A6P2C007</accession>
<feature type="domain" description="Ketoreductase" evidence="3">
    <location>
        <begin position="15"/>
        <end position="194"/>
    </location>
</feature>
<dbReference type="GO" id="GO:0016616">
    <property type="term" value="F:oxidoreductase activity, acting on the CH-OH group of donors, NAD or NADP as acceptor"/>
    <property type="evidence" value="ECO:0007669"/>
    <property type="project" value="TreeGrafter"/>
</dbReference>
<dbReference type="Gene3D" id="3.40.50.720">
    <property type="entry name" value="NAD(P)-binding Rossmann-like Domain"/>
    <property type="match status" value="1"/>
</dbReference>
<dbReference type="OrthoDB" id="286404at2"/>
<keyword evidence="5" id="KW-1185">Reference proteome</keyword>
<dbReference type="RefSeq" id="WP_145854479.1">
    <property type="nucleotide sequence ID" value="NZ_RPFW01000003.1"/>
</dbReference>
<gene>
    <name evidence="4" type="ORF">EAS64_19160</name>
</gene>
<dbReference type="Pfam" id="PF13561">
    <property type="entry name" value="adh_short_C2"/>
    <property type="match status" value="1"/>
</dbReference>
<proteinExistence type="inferred from homology"/>
<dbReference type="InterPro" id="IPR002347">
    <property type="entry name" value="SDR_fam"/>
</dbReference>
<dbReference type="SMART" id="SM00822">
    <property type="entry name" value="PKS_KR"/>
    <property type="match status" value="1"/>
</dbReference>
<name>A0A6P2C007_9ACTN</name>
<dbReference type="InterPro" id="IPR020904">
    <property type="entry name" value="Sc_DH/Rdtase_CS"/>
</dbReference>
<organism evidence="4 5">
    <name type="scientific">Trebonia kvetii</name>
    <dbReference type="NCBI Taxonomy" id="2480626"/>
    <lineage>
        <taxon>Bacteria</taxon>
        <taxon>Bacillati</taxon>
        <taxon>Actinomycetota</taxon>
        <taxon>Actinomycetes</taxon>
        <taxon>Streptosporangiales</taxon>
        <taxon>Treboniaceae</taxon>
        <taxon>Trebonia</taxon>
    </lineage>
</organism>
<dbReference type="FunFam" id="3.40.50.720:FF:000084">
    <property type="entry name" value="Short-chain dehydrogenase reductase"/>
    <property type="match status" value="1"/>
</dbReference>
<evidence type="ECO:0000256" key="2">
    <source>
        <dbReference type="ARBA" id="ARBA00023002"/>
    </source>
</evidence>
<dbReference type="SUPFAM" id="SSF51735">
    <property type="entry name" value="NAD(P)-binding Rossmann-fold domains"/>
    <property type="match status" value="1"/>
</dbReference>
<dbReference type="InterPro" id="IPR057326">
    <property type="entry name" value="KR_dom"/>
</dbReference>
<evidence type="ECO:0000313" key="5">
    <source>
        <dbReference type="Proteomes" id="UP000460272"/>
    </source>
</evidence>
<protein>
    <submittedName>
        <fullName evidence="4">SDR family oxidoreductase</fullName>
    </submittedName>
</protein>
<dbReference type="PROSITE" id="PS00061">
    <property type="entry name" value="ADH_SHORT"/>
    <property type="match status" value="1"/>
</dbReference>
<dbReference type="InterPro" id="IPR036291">
    <property type="entry name" value="NAD(P)-bd_dom_sf"/>
</dbReference>
<comment type="similarity">
    <text evidence="1">Belongs to the short-chain dehydrogenases/reductases (SDR) family.</text>
</comment>
<reference evidence="4 5" key="1">
    <citation type="submission" date="2018-11" db="EMBL/GenBank/DDBJ databases">
        <title>Trebonia kvetii gen.nov., sp.nov., a novel acidophilic actinobacterium, and proposal of the new actinobacterial family Treboniaceae fam. nov.</title>
        <authorList>
            <person name="Rapoport D."/>
            <person name="Sagova-Mareckova M."/>
            <person name="Sedlacek I."/>
            <person name="Provaznik J."/>
            <person name="Kralova S."/>
            <person name="Pavlinic D."/>
            <person name="Benes V."/>
            <person name="Kopecky J."/>
        </authorList>
    </citation>
    <scope>NUCLEOTIDE SEQUENCE [LARGE SCALE GENOMIC DNA]</scope>
    <source>
        <strain evidence="4 5">15Tr583</strain>
    </source>
</reference>
<evidence type="ECO:0000313" key="4">
    <source>
        <dbReference type="EMBL" id="TVZ04480.1"/>
    </source>
</evidence>